<dbReference type="AlphaFoldDB" id="A0A2R5GKF9"/>
<dbReference type="EMBL" id="BEYU01000097">
    <property type="protein sequence ID" value="GBG31396.1"/>
    <property type="molecule type" value="Genomic_DNA"/>
</dbReference>
<evidence type="ECO:0000313" key="2">
    <source>
        <dbReference type="EMBL" id="GBG31396.1"/>
    </source>
</evidence>
<name>A0A2R5GKF9_9STRA</name>
<dbReference type="InParanoid" id="A0A2R5GKF9"/>
<keyword evidence="3" id="KW-1185">Reference proteome</keyword>
<sequence length="245" mass="25815">MAHRDGEASATAASAATTLEAPEVGGQHEENDGGGGGSSNDLDSRQEQEGQQRPAQSETRGKENDGGRGGQPAPQPPPLSAAKGRARRPGKRPAPFSSFVPKNAQGSGIKRRQLSPSTIQRNKEPTETKGDHDEKASSVSRVKHVPVDDVLGPNSNSMDLYADFLGAMDTSRAVTIESSESDGLDWAERLWMPLDIVAGIRKAATGDNNSDRDLLSLLSHFEYPASQGPNGIEAWTGLGYGAATS</sequence>
<organism evidence="2 3">
    <name type="scientific">Hondaea fermentalgiana</name>
    <dbReference type="NCBI Taxonomy" id="2315210"/>
    <lineage>
        <taxon>Eukaryota</taxon>
        <taxon>Sar</taxon>
        <taxon>Stramenopiles</taxon>
        <taxon>Bigyra</taxon>
        <taxon>Labyrinthulomycetes</taxon>
        <taxon>Thraustochytrida</taxon>
        <taxon>Thraustochytriidae</taxon>
        <taxon>Hondaea</taxon>
    </lineage>
</organism>
<proteinExistence type="predicted"/>
<reference evidence="2 3" key="1">
    <citation type="submission" date="2017-12" db="EMBL/GenBank/DDBJ databases">
        <title>Sequencing, de novo assembly and annotation of complete genome of a new Thraustochytrid species, strain FCC1311.</title>
        <authorList>
            <person name="Sedici K."/>
            <person name="Godart F."/>
            <person name="Aiese Cigliano R."/>
            <person name="Sanseverino W."/>
            <person name="Barakat M."/>
            <person name="Ortet P."/>
            <person name="Marechal E."/>
            <person name="Cagnac O."/>
            <person name="Amato A."/>
        </authorList>
    </citation>
    <scope>NUCLEOTIDE SEQUENCE [LARGE SCALE GENOMIC DNA]</scope>
</reference>
<evidence type="ECO:0000313" key="3">
    <source>
        <dbReference type="Proteomes" id="UP000241890"/>
    </source>
</evidence>
<feature type="region of interest" description="Disordered" evidence="1">
    <location>
        <begin position="1"/>
        <end position="150"/>
    </location>
</feature>
<feature type="compositionally biased region" description="Low complexity" evidence="1">
    <location>
        <begin position="8"/>
        <end position="18"/>
    </location>
</feature>
<gene>
    <name evidence="2" type="ORF">FCC1311_076202</name>
</gene>
<protein>
    <submittedName>
        <fullName evidence="2">Uncharacterized protein</fullName>
    </submittedName>
</protein>
<feature type="compositionally biased region" description="Basic and acidic residues" evidence="1">
    <location>
        <begin position="121"/>
        <end position="136"/>
    </location>
</feature>
<accession>A0A2R5GKF9</accession>
<comment type="caution">
    <text evidence="2">The sequence shown here is derived from an EMBL/GenBank/DDBJ whole genome shotgun (WGS) entry which is preliminary data.</text>
</comment>
<dbReference type="Proteomes" id="UP000241890">
    <property type="component" value="Unassembled WGS sequence"/>
</dbReference>
<evidence type="ECO:0000256" key="1">
    <source>
        <dbReference type="SAM" id="MobiDB-lite"/>
    </source>
</evidence>